<evidence type="ECO:0000313" key="2">
    <source>
        <dbReference type="EMBL" id="REG99496.1"/>
    </source>
</evidence>
<gene>
    <name evidence="2" type="ORF">C8P67_104114</name>
</gene>
<protein>
    <submittedName>
        <fullName evidence="2">CRP-like cAMP-binding protein</fullName>
    </submittedName>
</protein>
<dbReference type="InterPro" id="IPR014710">
    <property type="entry name" value="RmlC-like_jellyroll"/>
</dbReference>
<organism evidence="2 3">
    <name type="scientific">Flavobacterium aquicola</name>
    <dbReference type="NCBI Taxonomy" id="1682742"/>
    <lineage>
        <taxon>Bacteria</taxon>
        <taxon>Pseudomonadati</taxon>
        <taxon>Bacteroidota</taxon>
        <taxon>Flavobacteriia</taxon>
        <taxon>Flavobacteriales</taxon>
        <taxon>Flavobacteriaceae</taxon>
        <taxon>Flavobacterium</taxon>
    </lineage>
</organism>
<dbReference type="SUPFAM" id="SSF51206">
    <property type="entry name" value="cAMP-binding domain-like"/>
    <property type="match status" value="1"/>
</dbReference>
<comment type="caution">
    <text evidence="2">The sequence shown here is derived from an EMBL/GenBank/DDBJ whole genome shotgun (WGS) entry which is preliminary data.</text>
</comment>
<reference evidence="2 3" key="1">
    <citation type="submission" date="2018-08" db="EMBL/GenBank/DDBJ databases">
        <title>Genomic Encyclopedia of Archaeal and Bacterial Type Strains, Phase II (KMG-II): from individual species to whole genera.</title>
        <authorList>
            <person name="Goeker M."/>
        </authorList>
    </citation>
    <scope>NUCLEOTIDE SEQUENCE [LARGE SCALE GENOMIC DNA]</scope>
    <source>
        <strain evidence="2 3">DSM 100880</strain>
    </source>
</reference>
<dbReference type="CDD" id="cd00038">
    <property type="entry name" value="CAP_ED"/>
    <property type="match status" value="1"/>
</dbReference>
<dbReference type="InterPro" id="IPR018490">
    <property type="entry name" value="cNMP-bd_dom_sf"/>
</dbReference>
<sequence>MKNSAAEWYLPLKNKYPNVSDEEWLLLDKYGKFKTVKKGHSFLSSGKVARYAAFVISGQFAYTIIDDEGNEKIIKFGLANDFLANCESFYQKKPSAINITALEDSLICSMNIKQLQPLYTIHMCIADVNLAIYQEAAQQTFEHQYMLSFKSPLKRYKFLLEKRPEIIRKISIKNIAKYLYVSREAISRARLLLKNKEGSLQ</sequence>
<dbReference type="InterPro" id="IPR000595">
    <property type="entry name" value="cNMP-bd_dom"/>
</dbReference>
<dbReference type="AlphaFoldDB" id="A0A3E0EQR3"/>
<accession>A0A3E0EQR3</accession>
<dbReference type="Pfam" id="PF00027">
    <property type="entry name" value="cNMP_binding"/>
    <property type="match status" value="1"/>
</dbReference>
<dbReference type="EMBL" id="QUNI01000004">
    <property type="protein sequence ID" value="REG99496.1"/>
    <property type="molecule type" value="Genomic_DNA"/>
</dbReference>
<dbReference type="Gene3D" id="2.60.120.10">
    <property type="entry name" value="Jelly Rolls"/>
    <property type="match status" value="1"/>
</dbReference>
<feature type="domain" description="Cyclic nucleotide-binding" evidence="1">
    <location>
        <begin position="34"/>
        <end position="119"/>
    </location>
</feature>
<keyword evidence="3" id="KW-1185">Reference proteome</keyword>
<name>A0A3E0EQR3_9FLAO</name>
<dbReference type="OrthoDB" id="663011at2"/>
<dbReference type="Proteomes" id="UP000257136">
    <property type="component" value="Unassembled WGS sequence"/>
</dbReference>
<proteinExistence type="predicted"/>
<dbReference type="RefSeq" id="WP_115812193.1">
    <property type="nucleotide sequence ID" value="NZ_QUNI01000004.1"/>
</dbReference>
<evidence type="ECO:0000313" key="3">
    <source>
        <dbReference type="Proteomes" id="UP000257136"/>
    </source>
</evidence>
<evidence type="ECO:0000259" key="1">
    <source>
        <dbReference type="Pfam" id="PF00027"/>
    </source>
</evidence>